<dbReference type="PANTHER" id="PTHR19372">
    <property type="entry name" value="SULFITE REDUCTASE"/>
    <property type="match status" value="1"/>
</dbReference>
<proteinExistence type="predicted"/>
<dbReference type="CDD" id="cd02111">
    <property type="entry name" value="eukary_SO_Moco"/>
    <property type="match status" value="1"/>
</dbReference>
<comment type="cofactor">
    <cofactor evidence="1">
        <name>Mo-molybdopterin</name>
        <dbReference type="ChEBI" id="CHEBI:71302"/>
    </cofactor>
</comment>
<dbReference type="GO" id="GO:0008482">
    <property type="term" value="F:sulfite oxidase activity"/>
    <property type="evidence" value="ECO:0007669"/>
    <property type="project" value="UniProtKB-EC"/>
</dbReference>
<dbReference type="InterPro" id="IPR036374">
    <property type="entry name" value="OxRdtase_Mopterin-bd_sf"/>
</dbReference>
<evidence type="ECO:0000256" key="8">
    <source>
        <dbReference type="ARBA" id="ARBA00022723"/>
    </source>
</evidence>
<keyword evidence="6" id="KW-0500">Molybdenum</keyword>
<dbReference type="PROSITE" id="PS50255">
    <property type="entry name" value="CYTOCHROME_B5_2"/>
    <property type="match status" value="1"/>
</dbReference>
<gene>
    <name evidence="13" type="ORF">CVIRNUC_006572</name>
</gene>
<dbReference type="AlphaFoldDB" id="A0AAV1IC05"/>
<sequence>MWAVKLARRSSKQVESILFARVSSTYTQDWHCDDGPRFSSIYGIGSIGTLILGSWLLGATALCEDEKRAAAGQTQKARGKLREYSKEDVAEHSNRENRVWVTYRNGVYDVTDFLEMHPGGAQRLMLAAGGAIDPFWAMYAQHNTAEVRQMLEGYRIGDLIGAGASQQVEDPYANEPKRHPALVVRSKQPYNAETPVDVLATSPTTPSELFYVRNHLPVPHVDPATWMVRVEGEGMKRVELSLKDLTTNFKKHTVTSTLQCTGNRRDMFNDVKKVKGLEWGVGAIGTAEFAGARLSDVLAYAGLDADNLGDVEHIQFEGLDSDVSGTCYGASIPAMKAVSRADDVILAYEMNGRELPLDHGFPVRIVAPGITGARSVKWLSRIIASPEESGSHWQQKDYKTFSPSVDWDSVDWDSAPAIQETNVQSAICDPKPGDVLEGPLEEIEVRGYAYSGGGQAVIRVDVSIDGGDTWTTAELEPIQKRRYRAWAWTLWHAVVPLPEGRAEGPVQIICKAVDSACNTQPEDASGIWNLRGVLNNAWHKVGISIQ</sequence>
<dbReference type="InterPro" id="IPR036400">
    <property type="entry name" value="Cyt_B5-like_heme/steroid_sf"/>
</dbReference>
<dbReference type="InterPro" id="IPR014756">
    <property type="entry name" value="Ig_E-set"/>
</dbReference>
<keyword evidence="8" id="KW-0479">Metal-binding</keyword>
<evidence type="ECO:0000313" key="13">
    <source>
        <dbReference type="EMBL" id="CAK0783373.1"/>
    </source>
</evidence>
<comment type="cofactor">
    <cofactor evidence="2">
        <name>heme b</name>
        <dbReference type="ChEBI" id="CHEBI:60344"/>
    </cofactor>
</comment>
<evidence type="ECO:0000256" key="9">
    <source>
        <dbReference type="ARBA" id="ARBA00023002"/>
    </source>
</evidence>
<dbReference type="Pfam" id="PF03404">
    <property type="entry name" value="Mo-co_dimer"/>
    <property type="match status" value="1"/>
</dbReference>
<dbReference type="GO" id="GO:0043546">
    <property type="term" value="F:molybdopterin cofactor binding"/>
    <property type="evidence" value="ECO:0007669"/>
    <property type="project" value="TreeGrafter"/>
</dbReference>
<feature type="domain" description="Cytochrome b5 heme-binding" evidence="12">
    <location>
        <begin position="81"/>
        <end position="160"/>
    </location>
</feature>
<evidence type="ECO:0000256" key="1">
    <source>
        <dbReference type="ARBA" id="ARBA00001924"/>
    </source>
</evidence>
<dbReference type="InterPro" id="IPR018506">
    <property type="entry name" value="Cyt_B5_heme-BS"/>
</dbReference>
<dbReference type="SMART" id="SM01117">
    <property type="entry name" value="Cyt-b5"/>
    <property type="match status" value="1"/>
</dbReference>
<keyword evidence="10" id="KW-0408">Iron</keyword>
<dbReference type="FunFam" id="3.10.120.10:FF:000007">
    <property type="entry name" value="Sulfite oxidase, mitochondrial"/>
    <property type="match status" value="1"/>
</dbReference>
<evidence type="ECO:0000256" key="3">
    <source>
        <dbReference type="ARBA" id="ARBA00004569"/>
    </source>
</evidence>
<dbReference type="InterPro" id="IPR005066">
    <property type="entry name" value="MoCF_OxRdtse_dimer"/>
</dbReference>
<dbReference type="InterPro" id="IPR001199">
    <property type="entry name" value="Cyt_B5-like_heme/steroid-bd"/>
</dbReference>
<dbReference type="SUPFAM" id="SSF55856">
    <property type="entry name" value="Cytochrome b5-like heme/steroid binding domain"/>
    <property type="match status" value="1"/>
</dbReference>
<dbReference type="EMBL" id="CAUYUE010000008">
    <property type="protein sequence ID" value="CAK0783373.1"/>
    <property type="molecule type" value="Genomic_DNA"/>
</dbReference>
<dbReference type="GO" id="GO:0030151">
    <property type="term" value="F:molybdenum ion binding"/>
    <property type="evidence" value="ECO:0007669"/>
    <property type="project" value="InterPro"/>
</dbReference>
<dbReference type="PRINTS" id="PR00363">
    <property type="entry name" value="CYTOCHROMEB5"/>
</dbReference>
<evidence type="ECO:0000256" key="10">
    <source>
        <dbReference type="ARBA" id="ARBA00023004"/>
    </source>
</evidence>
<dbReference type="PANTHER" id="PTHR19372:SF7">
    <property type="entry name" value="SULFITE OXIDASE, MITOCHONDRIAL"/>
    <property type="match status" value="1"/>
</dbReference>
<keyword evidence="14" id="KW-1185">Reference proteome</keyword>
<accession>A0AAV1IC05</accession>
<dbReference type="Gene3D" id="3.10.120.10">
    <property type="entry name" value="Cytochrome b5-like heme/steroid binding domain"/>
    <property type="match status" value="1"/>
</dbReference>
<keyword evidence="9" id="KW-0560">Oxidoreductase</keyword>
<dbReference type="PROSITE" id="PS00191">
    <property type="entry name" value="CYTOCHROME_B5_1"/>
    <property type="match status" value="1"/>
</dbReference>
<comment type="pathway">
    <text evidence="4">Energy metabolism; sulfur metabolism.</text>
</comment>
<dbReference type="EC" id="1.8.3.1" evidence="5"/>
<dbReference type="FunFam" id="3.90.420.10:FF:000002">
    <property type="entry name" value="sulfite oxidase, mitochondrial"/>
    <property type="match status" value="1"/>
</dbReference>
<evidence type="ECO:0000256" key="7">
    <source>
        <dbReference type="ARBA" id="ARBA00022617"/>
    </source>
</evidence>
<evidence type="ECO:0000256" key="5">
    <source>
        <dbReference type="ARBA" id="ARBA00012505"/>
    </source>
</evidence>
<organism evidence="13 14">
    <name type="scientific">Coccomyxa viridis</name>
    <dbReference type="NCBI Taxonomy" id="1274662"/>
    <lineage>
        <taxon>Eukaryota</taxon>
        <taxon>Viridiplantae</taxon>
        <taxon>Chlorophyta</taxon>
        <taxon>core chlorophytes</taxon>
        <taxon>Trebouxiophyceae</taxon>
        <taxon>Trebouxiophyceae incertae sedis</taxon>
        <taxon>Coccomyxaceae</taxon>
        <taxon>Coccomyxa</taxon>
    </lineage>
</organism>
<evidence type="ECO:0000256" key="6">
    <source>
        <dbReference type="ARBA" id="ARBA00022505"/>
    </source>
</evidence>
<comment type="subcellular location">
    <subcellularLocation>
        <location evidence="3">Mitochondrion intermembrane space</location>
    </subcellularLocation>
</comment>
<dbReference type="Gene3D" id="3.90.420.10">
    <property type="entry name" value="Oxidoreductase, molybdopterin-binding domain"/>
    <property type="match status" value="1"/>
</dbReference>
<dbReference type="SUPFAM" id="SSF56524">
    <property type="entry name" value="Oxidoreductase molybdopterin-binding domain"/>
    <property type="match status" value="1"/>
</dbReference>
<dbReference type="InterPro" id="IPR000572">
    <property type="entry name" value="OxRdtase_Mopterin-bd_dom"/>
</dbReference>
<keyword evidence="7" id="KW-0349">Heme</keyword>
<evidence type="ECO:0000256" key="4">
    <source>
        <dbReference type="ARBA" id="ARBA00004971"/>
    </source>
</evidence>
<keyword evidence="11" id="KW-0496">Mitochondrion</keyword>
<dbReference type="PRINTS" id="PR00407">
    <property type="entry name" value="EUMOPTERIN"/>
</dbReference>
<comment type="caution">
    <text evidence="13">The sequence shown here is derived from an EMBL/GenBank/DDBJ whole genome shotgun (WGS) entry which is preliminary data.</text>
</comment>
<reference evidence="13 14" key="1">
    <citation type="submission" date="2023-10" db="EMBL/GenBank/DDBJ databases">
        <authorList>
            <person name="Maclean D."/>
            <person name="Macfadyen A."/>
        </authorList>
    </citation>
    <scope>NUCLEOTIDE SEQUENCE [LARGE SCALE GENOMIC DNA]</scope>
</reference>
<evidence type="ECO:0000313" key="14">
    <source>
        <dbReference type="Proteomes" id="UP001314263"/>
    </source>
</evidence>
<evidence type="ECO:0000256" key="11">
    <source>
        <dbReference type="ARBA" id="ARBA00023128"/>
    </source>
</evidence>
<dbReference type="SUPFAM" id="SSF81296">
    <property type="entry name" value="E set domains"/>
    <property type="match status" value="1"/>
</dbReference>
<protein>
    <recommendedName>
        <fullName evidence="5">sulfite oxidase</fullName>
        <ecNumber evidence="5">1.8.3.1</ecNumber>
    </recommendedName>
</protein>
<name>A0AAV1IC05_9CHLO</name>
<dbReference type="GO" id="GO:0020037">
    <property type="term" value="F:heme binding"/>
    <property type="evidence" value="ECO:0007669"/>
    <property type="project" value="InterPro"/>
</dbReference>
<dbReference type="InterPro" id="IPR008335">
    <property type="entry name" value="Mopterin_OxRdtase_euk"/>
</dbReference>
<dbReference type="GO" id="GO:0006790">
    <property type="term" value="P:sulfur compound metabolic process"/>
    <property type="evidence" value="ECO:0007669"/>
    <property type="project" value="TreeGrafter"/>
</dbReference>
<dbReference type="Gene3D" id="2.60.40.650">
    <property type="match status" value="1"/>
</dbReference>
<dbReference type="Pfam" id="PF00174">
    <property type="entry name" value="Oxidored_molyb"/>
    <property type="match status" value="1"/>
</dbReference>
<dbReference type="GO" id="GO:0005758">
    <property type="term" value="C:mitochondrial intermembrane space"/>
    <property type="evidence" value="ECO:0007669"/>
    <property type="project" value="UniProtKB-SubCell"/>
</dbReference>
<evidence type="ECO:0000259" key="12">
    <source>
        <dbReference type="PROSITE" id="PS50255"/>
    </source>
</evidence>
<evidence type="ECO:0000256" key="2">
    <source>
        <dbReference type="ARBA" id="ARBA00001970"/>
    </source>
</evidence>
<dbReference type="Pfam" id="PF00173">
    <property type="entry name" value="Cyt-b5"/>
    <property type="match status" value="1"/>
</dbReference>
<dbReference type="Proteomes" id="UP001314263">
    <property type="component" value="Unassembled WGS sequence"/>
</dbReference>